<evidence type="ECO:0000313" key="2">
    <source>
        <dbReference type="EMBL" id="RRT35800.1"/>
    </source>
</evidence>
<sequence length="330" mass="35053">MLLGREAGSVVSNKGRLDPAGSDPSEHECLPRSMLAKVATPSGRLSGKGAAAETKGKSRRSSDLKGCVVEEGEAEASGGRGDAVRVSMTGLGNGCFEIGDMAGGFTGAGEEMMLVAVQQWMTGLRLLGEDASSVGQRKGRCYHRTTKERSRRYRGESASKRRGGQEDRSGLAAGLQRCIRESAQGEGDALGIIGSAILSLLHGGLRAAGMASDELDLNLRILEGETELMTLQKRSRPTAAASHAARHRGDLLPFDSGSRGGGRRGPWLWPARAVTTAVIFRAGEKGVAPENGCWKRLFFVFVWKQRSRLQRRSVTSGWQRTDEGAGVGAG</sequence>
<feature type="region of interest" description="Disordered" evidence="1">
    <location>
        <begin position="1"/>
        <end position="80"/>
    </location>
</feature>
<dbReference type="AlphaFoldDB" id="A0A426X8N9"/>
<name>A0A426X8N9_ENSVE</name>
<feature type="compositionally biased region" description="Basic and acidic residues" evidence="1">
    <location>
        <begin position="54"/>
        <end position="63"/>
    </location>
</feature>
<protein>
    <submittedName>
        <fullName evidence="2">Uncharacterized protein</fullName>
    </submittedName>
</protein>
<feature type="compositionally biased region" description="Basic and acidic residues" evidence="1">
    <location>
        <begin position="145"/>
        <end position="169"/>
    </location>
</feature>
<dbReference type="Proteomes" id="UP000287651">
    <property type="component" value="Unassembled WGS sequence"/>
</dbReference>
<feature type="region of interest" description="Disordered" evidence="1">
    <location>
        <begin position="137"/>
        <end position="171"/>
    </location>
</feature>
<organism evidence="2 3">
    <name type="scientific">Ensete ventricosum</name>
    <name type="common">Abyssinian banana</name>
    <name type="synonym">Musa ensete</name>
    <dbReference type="NCBI Taxonomy" id="4639"/>
    <lineage>
        <taxon>Eukaryota</taxon>
        <taxon>Viridiplantae</taxon>
        <taxon>Streptophyta</taxon>
        <taxon>Embryophyta</taxon>
        <taxon>Tracheophyta</taxon>
        <taxon>Spermatophyta</taxon>
        <taxon>Magnoliopsida</taxon>
        <taxon>Liliopsida</taxon>
        <taxon>Zingiberales</taxon>
        <taxon>Musaceae</taxon>
        <taxon>Ensete</taxon>
    </lineage>
</organism>
<evidence type="ECO:0000313" key="3">
    <source>
        <dbReference type="Proteomes" id="UP000287651"/>
    </source>
</evidence>
<accession>A0A426X8N9</accession>
<reference evidence="2 3" key="1">
    <citation type="journal article" date="2014" name="Agronomy (Basel)">
        <title>A Draft Genome Sequence for Ensete ventricosum, the Drought-Tolerant Tree Against Hunger.</title>
        <authorList>
            <person name="Harrison J."/>
            <person name="Moore K.A."/>
            <person name="Paszkiewicz K."/>
            <person name="Jones T."/>
            <person name="Grant M."/>
            <person name="Ambacheew D."/>
            <person name="Muzemil S."/>
            <person name="Studholme D.J."/>
        </authorList>
    </citation>
    <scope>NUCLEOTIDE SEQUENCE [LARGE SCALE GENOMIC DNA]</scope>
</reference>
<evidence type="ECO:0000256" key="1">
    <source>
        <dbReference type="SAM" id="MobiDB-lite"/>
    </source>
</evidence>
<gene>
    <name evidence="2" type="ORF">B296_00033919</name>
</gene>
<comment type="caution">
    <text evidence="2">The sequence shown here is derived from an EMBL/GenBank/DDBJ whole genome shotgun (WGS) entry which is preliminary data.</text>
</comment>
<proteinExistence type="predicted"/>
<dbReference type="EMBL" id="AMZH03024517">
    <property type="protein sequence ID" value="RRT35800.1"/>
    <property type="molecule type" value="Genomic_DNA"/>
</dbReference>